<keyword evidence="4" id="KW-0804">Transcription</keyword>
<protein>
    <submittedName>
        <fullName evidence="6">LysR substrate-binding domain-containing protein</fullName>
    </submittedName>
</protein>
<comment type="similarity">
    <text evidence="1">Belongs to the LysR transcriptional regulatory family.</text>
</comment>
<keyword evidence="2" id="KW-0805">Transcription regulation</keyword>
<sequence>MDLNDYFYFVHVVEKRGFAPASRALDIPKSRLSRHVQQLEKRLGIRLIQRTSRQFAVTDVGLEFYRHARCAIESMEAADAAVTNHTQTLSGRVRISCSVGMAQFALSQIVPNFLINNPNVEITQQVSNETVDLVESGIDIALRGHMGPLPDSSLIQRVIAPSPWRLFAGQTYRERVDLPTTPEELRGHAGLKMGWTSPHGEWSLRGSNKEQVSVPFCARLCSDDMVTLKQAASDGLGIVALPAYVCRKEILSGQLLHVLPNWSAGDAHISVVMPSRKGVPPVVRAFCDVLGKELPRVTAL</sequence>
<evidence type="ECO:0000256" key="2">
    <source>
        <dbReference type="ARBA" id="ARBA00023015"/>
    </source>
</evidence>
<dbReference type="InterPro" id="IPR000847">
    <property type="entry name" value="LysR_HTH_N"/>
</dbReference>
<dbReference type="InterPro" id="IPR005119">
    <property type="entry name" value="LysR_subst-bd"/>
</dbReference>
<accession>A0ABZ0I1H5</accession>
<name>A0ABZ0I1H5_9GAMM</name>
<evidence type="ECO:0000256" key="1">
    <source>
        <dbReference type="ARBA" id="ARBA00009437"/>
    </source>
</evidence>
<dbReference type="InterPro" id="IPR036388">
    <property type="entry name" value="WH-like_DNA-bd_sf"/>
</dbReference>
<evidence type="ECO:0000259" key="5">
    <source>
        <dbReference type="PROSITE" id="PS50931"/>
    </source>
</evidence>
<dbReference type="InterPro" id="IPR058163">
    <property type="entry name" value="LysR-type_TF_proteobact-type"/>
</dbReference>
<dbReference type="InterPro" id="IPR036390">
    <property type="entry name" value="WH_DNA-bd_sf"/>
</dbReference>
<evidence type="ECO:0000313" key="6">
    <source>
        <dbReference type="EMBL" id="WOJ92479.1"/>
    </source>
</evidence>
<evidence type="ECO:0000256" key="4">
    <source>
        <dbReference type="ARBA" id="ARBA00023163"/>
    </source>
</evidence>
<dbReference type="Gene3D" id="3.40.190.290">
    <property type="match status" value="1"/>
</dbReference>
<evidence type="ECO:0000313" key="7">
    <source>
        <dbReference type="Proteomes" id="UP001626537"/>
    </source>
</evidence>
<dbReference type="SUPFAM" id="SSF53850">
    <property type="entry name" value="Periplasmic binding protein-like II"/>
    <property type="match status" value="1"/>
</dbReference>
<feature type="domain" description="HTH lysR-type" evidence="5">
    <location>
        <begin position="1"/>
        <end position="58"/>
    </location>
</feature>
<dbReference type="SUPFAM" id="SSF46785">
    <property type="entry name" value="Winged helix' DNA-binding domain"/>
    <property type="match status" value="1"/>
</dbReference>
<dbReference type="PROSITE" id="PS50931">
    <property type="entry name" value="HTH_LYSR"/>
    <property type="match status" value="1"/>
</dbReference>
<dbReference type="Proteomes" id="UP001626537">
    <property type="component" value="Chromosome"/>
</dbReference>
<gene>
    <name evidence="6" type="ORF">R0135_11870</name>
</gene>
<dbReference type="PANTHER" id="PTHR30537">
    <property type="entry name" value="HTH-TYPE TRANSCRIPTIONAL REGULATOR"/>
    <property type="match status" value="1"/>
</dbReference>
<evidence type="ECO:0000256" key="3">
    <source>
        <dbReference type="ARBA" id="ARBA00023125"/>
    </source>
</evidence>
<keyword evidence="3" id="KW-0238">DNA-binding</keyword>
<dbReference type="RefSeq" id="WP_407347078.1">
    <property type="nucleotide sequence ID" value="NZ_CP136864.1"/>
</dbReference>
<keyword evidence="7" id="KW-1185">Reference proteome</keyword>
<organism evidence="6 7">
    <name type="scientific">Congregibacter variabilis</name>
    <dbReference type="NCBI Taxonomy" id="3081200"/>
    <lineage>
        <taxon>Bacteria</taxon>
        <taxon>Pseudomonadati</taxon>
        <taxon>Pseudomonadota</taxon>
        <taxon>Gammaproteobacteria</taxon>
        <taxon>Cellvibrionales</taxon>
        <taxon>Halieaceae</taxon>
        <taxon>Congregibacter</taxon>
    </lineage>
</organism>
<dbReference type="Gene3D" id="1.10.10.10">
    <property type="entry name" value="Winged helix-like DNA-binding domain superfamily/Winged helix DNA-binding domain"/>
    <property type="match status" value="1"/>
</dbReference>
<dbReference type="EMBL" id="CP136864">
    <property type="protein sequence ID" value="WOJ92479.1"/>
    <property type="molecule type" value="Genomic_DNA"/>
</dbReference>
<reference evidence="6 7" key="1">
    <citation type="submission" date="2023-10" db="EMBL/GenBank/DDBJ databases">
        <title>Two novel species belonging to the OM43/NOR5 clade.</title>
        <authorList>
            <person name="Park M."/>
        </authorList>
    </citation>
    <scope>NUCLEOTIDE SEQUENCE [LARGE SCALE GENOMIC DNA]</scope>
    <source>
        <strain evidence="6 7">IMCC43200</strain>
    </source>
</reference>
<proteinExistence type="inferred from homology"/>
<dbReference type="Pfam" id="PF00126">
    <property type="entry name" value="HTH_1"/>
    <property type="match status" value="1"/>
</dbReference>
<dbReference type="PANTHER" id="PTHR30537:SF31">
    <property type="entry name" value="TRANSCRIPTIONAL REGULATOR, LYSR FAMILY"/>
    <property type="match status" value="1"/>
</dbReference>
<dbReference type="Pfam" id="PF03466">
    <property type="entry name" value="LysR_substrate"/>
    <property type="match status" value="1"/>
</dbReference>